<dbReference type="Proteomes" id="UP000887574">
    <property type="component" value="Unplaced"/>
</dbReference>
<reference evidence="4" key="1">
    <citation type="submission" date="2022-11" db="UniProtKB">
        <authorList>
            <consortium name="WormBaseParasite"/>
        </authorList>
    </citation>
    <scope>IDENTIFICATION</scope>
</reference>
<evidence type="ECO:0000259" key="2">
    <source>
        <dbReference type="PROSITE" id="PS50095"/>
    </source>
</evidence>
<accession>A0A915EAR3</accession>
<sequence length="373" mass="41831">MELYGDLGETGFIRLYFDENNNAINGKLDEKIDVSFKVESVSIGRIYGARVFFDPTPIGQSLYEGFSVLQEIFQKSQVDLPKTSSQWMINHAVLRESTHTPYRYVLSQARLRRRLADEDPYIKELLTTEMEGISTKISKKKAGKRLESNWILSMAITDGSTLLPVVMLCGAKNTSLQMQNLDPTPTDNIISYQLKSSKVGLLRKIRVSVNKERLNISPNEGQETDDFVGIQKIRVCDTANGDELRFPTADIELTKFSVFEFSAIFPDQPPSAIVIYSIRVITGKSTISGKDFVVRLNLNGEMGDIGPRALMLDPEIILEEKPATQPILFEADSINSFDVEAVSIGEVISAELIIESELKQVILTLFVNENEYL</sequence>
<dbReference type="PROSITE" id="PS50095">
    <property type="entry name" value="PLAT"/>
    <property type="match status" value="1"/>
</dbReference>
<name>A0A915EAR3_9BILA</name>
<evidence type="ECO:0000313" key="3">
    <source>
        <dbReference type="Proteomes" id="UP000887574"/>
    </source>
</evidence>
<keyword evidence="3" id="KW-1185">Reference proteome</keyword>
<evidence type="ECO:0000256" key="1">
    <source>
        <dbReference type="PROSITE-ProRule" id="PRU00152"/>
    </source>
</evidence>
<protein>
    <submittedName>
        <fullName evidence="4">PLAT domain-containing protein</fullName>
    </submittedName>
</protein>
<evidence type="ECO:0000313" key="4">
    <source>
        <dbReference type="WBParaSite" id="jg3869"/>
    </source>
</evidence>
<proteinExistence type="predicted"/>
<organism evidence="3 4">
    <name type="scientific">Ditylenchus dipsaci</name>
    <dbReference type="NCBI Taxonomy" id="166011"/>
    <lineage>
        <taxon>Eukaryota</taxon>
        <taxon>Metazoa</taxon>
        <taxon>Ecdysozoa</taxon>
        <taxon>Nematoda</taxon>
        <taxon>Chromadorea</taxon>
        <taxon>Rhabditida</taxon>
        <taxon>Tylenchina</taxon>
        <taxon>Tylenchomorpha</taxon>
        <taxon>Sphaerularioidea</taxon>
        <taxon>Anguinidae</taxon>
        <taxon>Anguininae</taxon>
        <taxon>Ditylenchus</taxon>
    </lineage>
</organism>
<dbReference type="InterPro" id="IPR001024">
    <property type="entry name" value="PLAT/LH2_dom"/>
</dbReference>
<dbReference type="WBParaSite" id="jg3869">
    <property type="protein sequence ID" value="jg3869"/>
    <property type="gene ID" value="jg3869"/>
</dbReference>
<comment type="caution">
    <text evidence="1">Lacks conserved residue(s) required for the propagation of feature annotation.</text>
</comment>
<dbReference type="AlphaFoldDB" id="A0A915EAR3"/>
<feature type="domain" description="PLAT" evidence="2">
    <location>
        <begin position="274"/>
        <end position="373"/>
    </location>
</feature>
<dbReference type="Gene3D" id="2.60.60.20">
    <property type="entry name" value="PLAT/LH2 domain"/>
    <property type="match status" value="1"/>
</dbReference>